<dbReference type="InterPro" id="IPR016166">
    <property type="entry name" value="FAD-bd_PCMH"/>
</dbReference>
<dbReference type="Proteomes" id="UP000248806">
    <property type="component" value="Unassembled WGS sequence"/>
</dbReference>
<dbReference type="InterPro" id="IPR016167">
    <property type="entry name" value="FAD-bd_PCMH_sub1"/>
</dbReference>
<dbReference type="AlphaFoldDB" id="A0A326UB09"/>
<evidence type="ECO:0000256" key="5">
    <source>
        <dbReference type="ARBA" id="ARBA00023002"/>
    </source>
</evidence>
<organism evidence="7 8">
    <name type="scientific">Thermosporothrix hazakensis</name>
    <dbReference type="NCBI Taxonomy" id="644383"/>
    <lineage>
        <taxon>Bacteria</taxon>
        <taxon>Bacillati</taxon>
        <taxon>Chloroflexota</taxon>
        <taxon>Ktedonobacteria</taxon>
        <taxon>Ktedonobacterales</taxon>
        <taxon>Thermosporotrichaceae</taxon>
        <taxon>Thermosporothrix</taxon>
    </lineage>
</organism>
<dbReference type="EMBL" id="QKUF01000004">
    <property type="protein sequence ID" value="PZW32779.1"/>
    <property type="molecule type" value="Genomic_DNA"/>
</dbReference>
<dbReference type="Gene3D" id="3.40.462.20">
    <property type="match status" value="1"/>
</dbReference>
<dbReference type="InterPro" id="IPR006094">
    <property type="entry name" value="Oxid_FAD_bind_N"/>
</dbReference>
<keyword evidence="5" id="KW-0560">Oxidoreductase</keyword>
<dbReference type="Pfam" id="PF01565">
    <property type="entry name" value="FAD_binding_4"/>
    <property type="match status" value="1"/>
</dbReference>
<dbReference type="Pfam" id="PF08031">
    <property type="entry name" value="BBE"/>
    <property type="match status" value="1"/>
</dbReference>
<protein>
    <submittedName>
        <fullName evidence="7">FAD/FMN-containing dehydrogenase</fullName>
    </submittedName>
</protein>
<dbReference type="OrthoDB" id="545125at2"/>
<evidence type="ECO:0000256" key="4">
    <source>
        <dbReference type="ARBA" id="ARBA00022827"/>
    </source>
</evidence>
<dbReference type="RefSeq" id="WP_111321203.1">
    <property type="nucleotide sequence ID" value="NZ_BIFX01000002.1"/>
</dbReference>
<proteinExistence type="inferred from homology"/>
<dbReference type="PANTHER" id="PTHR42973">
    <property type="entry name" value="BINDING OXIDOREDUCTASE, PUTATIVE (AFU_ORTHOLOGUE AFUA_1G17690)-RELATED"/>
    <property type="match status" value="1"/>
</dbReference>
<evidence type="ECO:0000313" key="8">
    <source>
        <dbReference type="Proteomes" id="UP000248806"/>
    </source>
</evidence>
<gene>
    <name evidence="7" type="ORF">EI42_01871</name>
</gene>
<dbReference type="InterPro" id="IPR012951">
    <property type="entry name" value="BBE"/>
</dbReference>
<comment type="similarity">
    <text evidence="2">Belongs to the oxygen-dependent FAD-linked oxidoreductase family.</text>
</comment>
<dbReference type="InterPro" id="IPR050416">
    <property type="entry name" value="FAD-linked_Oxidoreductase"/>
</dbReference>
<comment type="caution">
    <text evidence="7">The sequence shown here is derived from an EMBL/GenBank/DDBJ whole genome shotgun (WGS) entry which is preliminary data.</text>
</comment>
<keyword evidence="8" id="KW-1185">Reference proteome</keyword>
<keyword evidence="4" id="KW-0274">FAD</keyword>
<evidence type="ECO:0000256" key="2">
    <source>
        <dbReference type="ARBA" id="ARBA00005466"/>
    </source>
</evidence>
<sequence>MSIEQIDVQPLREQLQGSVFVPGDDGYERASRVWDSDAFEQVPAVVVMPETVADVCHAVRFARQHRLPIGVQGGGHGHPAPANGALLINFARMTEVKVNPEAAIASVSAGALAKDVVEAVTPYGLAPLGGFAPTVGVVGYMLGGGVGWLTRRYGPGAASIRAAEVVTADGHLLHVDENNHAELLWGLRGGGGNFGIVTSLEIALYPVRTVFGGQLAYPIELSREVLNAYLKWVKTTPTTLTSALRIMHFPDRPTLPPLLRGRSAIVVMACYSGSEADPETQREQGERLMQPLRALTVEGEIRTPFIDTLASLPFAQIASIAQDPVKAPPVLSASEACAFEDMTPDVVEALLRVAARPESQMMVELRHFGDALAAYPEQIMPFGMRRATLYMGFMVSAPSSSLLEEKKRNLEMLMQDLRPHTTGEAILNLAGTITPEKINGAYAPKDYQRLVALKKQYDPENVFRFNYNIQPAS</sequence>
<name>A0A326UB09_THEHA</name>
<dbReference type="PANTHER" id="PTHR42973:SF39">
    <property type="entry name" value="FAD-BINDING PCMH-TYPE DOMAIN-CONTAINING PROTEIN"/>
    <property type="match status" value="1"/>
</dbReference>
<dbReference type="InterPro" id="IPR016169">
    <property type="entry name" value="FAD-bd_PCMH_sub2"/>
</dbReference>
<dbReference type="Gene3D" id="3.30.43.10">
    <property type="entry name" value="Uridine Diphospho-n-acetylenolpyruvylglucosamine Reductase, domain 2"/>
    <property type="match status" value="1"/>
</dbReference>
<dbReference type="GO" id="GO:0071949">
    <property type="term" value="F:FAD binding"/>
    <property type="evidence" value="ECO:0007669"/>
    <property type="project" value="InterPro"/>
</dbReference>
<reference evidence="7 8" key="1">
    <citation type="submission" date="2018-06" db="EMBL/GenBank/DDBJ databases">
        <title>Genomic Encyclopedia of Archaeal and Bacterial Type Strains, Phase II (KMG-II): from individual species to whole genera.</title>
        <authorList>
            <person name="Goeker M."/>
        </authorList>
    </citation>
    <scope>NUCLEOTIDE SEQUENCE [LARGE SCALE GENOMIC DNA]</scope>
    <source>
        <strain evidence="7 8">ATCC BAA-1881</strain>
    </source>
</reference>
<dbReference type="InterPro" id="IPR036318">
    <property type="entry name" value="FAD-bd_PCMH-like_sf"/>
</dbReference>
<evidence type="ECO:0000259" key="6">
    <source>
        <dbReference type="PROSITE" id="PS51387"/>
    </source>
</evidence>
<dbReference type="SUPFAM" id="SSF56176">
    <property type="entry name" value="FAD-binding/transporter-associated domain-like"/>
    <property type="match status" value="1"/>
</dbReference>
<comment type="cofactor">
    <cofactor evidence="1">
        <name>FAD</name>
        <dbReference type="ChEBI" id="CHEBI:57692"/>
    </cofactor>
</comment>
<feature type="domain" description="FAD-binding PCMH-type" evidence="6">
    <location>
        <begin position="39"/>
        <end position="207"/>
    </location>
</feature>
<evidence type="ECO:0000313" key="7">
    <source>
        <dbReference type="EMBL" id="PZW32779.1"/>
    </source>
</evidence>
<evidence type="ECO:0000256" key="3">
    <source>
        <dbReference type="ARBA" id="ARBA00022630"/>
    </source>
</evidence>
<accession>A0A326UB09</accession>
<keyword evidence="3" id="KW-0285">Flavoprotein</keyword>
<dbReference type="GO" id="GO:0016491">
    <property type="term" value="F:oxidoreductase activity"/>
    <property type="evidence" value="ECO:0007669"/>
    <property type="project" value="UniProtKB-KW"/>
</dbReference>
<dbReference type="Gene3D" id="3.30.465.10">
    <property type="match status" value="1"/>
</dbReference>
<evidence type="ECO:0000256" key="1">
    <source>
        <dbReference type="ARBA" id="ARBA00001974"/>
    </source>
</evidence>
<dbReference type="PROSITE" id="PS51387">
    <property type="entry name" value="FAD_PCMH"/>
    <property type="match status" value="1"/>
</dbReference>